<evidence type="ECO:0000313" key="2">
    <source>
        <dbReference type="EMBL" id="OAY82911.1"/>
    </source>
</evidence>
<feature type="non-terminal residue" evidence="2">
    <location>
        <position position="1"/>
    </location>
</feature>
<protein>
    <submittedName>
        <fullName evidence="2">Melanoma-associated antigen 8</fullName>
    </submittedName>
</protein>
<sequence>AARELSWGRAPLAIGIPREAEHHSQSGSKFRCSTISGTKLMGSNEDYSQIDVSLEEKDKLVAEVIRYVLFKTYQTAGCPIKREELAQIVTKNYRQRALPGLVISEAKEKLSSVFGYEMRELQRLRLPSRSTRSSQQCMVEAKSYIVTSQLPSDIYSKYLEDKENSHMTGFVVVVGIVHLAGSKISEENLWHQLRWLGLNESDENHPVFGNRKQTLEMLVQQMYLQKEKVAGPEGNNLMYDLAERALDESISGKLKDYISQVPHPKPLYKKQAWMVM</sequence>
<proteinExistence type="predicted"/>
<feature type="domain" description="MAGE" evidence="1">
    <location>
        <begin position="57"/>
        <end position="266"/>
    </location>
</feature>
<dbReference type="SMART" id="SM01373">
    <property type="entry name" value="MAGE"/>
    <property type="match status" value="1"/>
</dbReference>
<dbReference type="GO" id="GO:0005634">
    <property type="term" value="C:nucleus"/>
    <property type="evidence" value="ECO:0007669"/>
    <property type="project" value="TreeGrafter"/>
</dbReference>
<evidence type="ECO:0000313" key="3">
    <source>
        <dbReference type="Proteomes" id="UP000092600"/>
    </source>
</evidence>
<dbReference type="AlphaFoldDB" id="A0A199W0Y4"/>
<organism evidence="2 3">
    <name type="scientific">Ananas comosus</name>
    <name type="common">Pineapple</name>
    <name type="synonym">Ananas ananas</name>
    <dbReference type="NCBI Taxonomy" id="4615"/>
    <lineage>
        <taxon>Eukaryota</taxon>
        <taxon>Viridiplantae</taxon>
        <taxon>Streptophyta</taxon>
        <taxon>Embryophyta</taxon>
        <taxon>Tracheophyta</taxon>
        <taxon>Spermatophyta</taxon>
        <taxon>Magnoliopsida</taxon>
        <taxon>Liliopsida</taxon>
        <taxon>Poales</taxon>
        <taxon>Bromeliaceae</taxon>
        <taxon>Bromelioideae</taxon>
        <taxon>Ananas</taxon>
    </lineage>
</organism>
<dbReference type="Gene3D" id="1.10.10.1210">
    <property type="entry name" value="MAGE homology domain, winged helix WH2 motif"/>
    <property type="match status" value="1"/>
</dbReference>
<reference evidence="2 3" key="1">
    <citation type="journal article" date="2016" name="DNA Res.">
        <title>The draft genome of MD-2 pineapple using hybrid error correction of long reads.</title>
        <authorList>
            <person name="Redwan R.M."/>
            <person name="Saidin A."/>
            <person name="Kumar S.V."/>
        </authorList>
    </citation>
    <scope>NUCLEOTIDE SEQUENCE [LARGE SCALE GENOMIC DNA]</scope>
    <source>
        <strain evidence="3">cv. MD2</strain>
        <tissue evidence="2">Leaf</tissue>
    </source>
</reference>
<dbReference type="Pfam" id="PF01454">
    <property type="entry name" value="MAGE"/>
    <property type="match status" value="1"/>
</dbReference>
<dbReference type="InterPro" id="IPR041898">
    <property type="entry name" value="MAGE_WH1"/>
</dbReference>
<dbReference type="STRING" id="4615.A0A199W0Y4"/>
<evidence type="ECO:0000259" key="1">
    <source>
        <dbReference type="PROSITE" id="PS50838"/>
    </source>
</evidence>
<dbReference type="InterPro" id="IPR041899">
    <property type="entry name" value="MAGE_WH2"/>
</dbReference>
<dbReference type="InterPro" id="IPR037445">
    <property type="entry name" value="MAGE"/>
</dbReference>
<dbReference type="PANTHER" id="PTHR11736">
    <property type="entry name" value="MELANOMA-ASSOCIATED ANTIGEN MAGE ANTIGEN"/>
    <property type="match status" value="1"/>
</dbReference>
<dbReference type="PROSITE" id="PS50838">
    <property type="entry name" value="MAGE"/>
    <property type="match status" value="1"/>
</dbReference>
<dbReference type="Proteomes" id="UP000092600">
    <property type="component" value="Unassembled WGS sequence"/>
</dbReference>
<gene>
    <name evidence="2" type="ORF">ACMD2_24834</name>
</gene>
<dbReference type="PANTHER" id="PTHR11736:SF14">
    <property type="entry name" value="NSE3 HOMOLOG, SMC5-SMC6 COMPLEX COMPONENT"/>
    <property type="match status" value="1"/>
</dbReference>
<comment type="caution">
    <text evidence="2">The sequence shown here is derived from an EMBL/GenBank/DDBJ whole genome shotgun (WGS) entry which is preliminary data.</text>
</comment>
<name>A0A199W0Y4_ANACO</name>
<dbReference type="EMBL" id="LSRQ01000423">
    <property type="protein sequence ID" value="OAY82911.1"/>
    <property type="molecule type" value="Genomic_DNA"/>
</dbReference>
<dbReference type="Gene3D" id="1.10.10.1200">
    <property type="entry name" value="MAGE homology domain, winged helix WH1 motif"/>
    <property type="match status" value="1"/>
</dbReference>
<accession>A0A199W0Y4</accession>
<dbReference type="InterPro" id="IPR002190">
    <property type="entry name" value="MHD_dom"/>
</dbReference>